<dbReference type="EMBL" id="CAJNJA010100701">
    <property type="protein sequence ID" value="CAE7943907.1"/>
    <property type="molecule type" value="Genomic_DNA"/>
</dbReference>
<dbReference type="OrthoDB" id="414681at2759"/>
<name>A0A813CN97_9DINO</name>
<comment type="caution">
    <text evidence="2">The sequence shown here is derived from an EMBL/GenBank/DDBJ whole genome shotgun (WGS) entry which is preliminary data.</text>
</comment>
<evidence type="ECO:0000313" key="2">
    <source>
        <dbReference type="EMBL" id="CAE7943907.1"/>
    </source>
</evidence>
<feature type="region of interest" description="Disordered" evidence="1">
    <location>
        <begin position="193"/>
        <end position="219"/>
    </location>
</feature>
<evidence type="ECO:0000313" key="3">
    <source>
        <dbReference type="Proteomes" id="UP000601435"/>
    </source>
</evidence>
<dbReference type="AlphaFoldDB" id="A0A813CN97"/>
<protein>
    <submittedName>
        <fullName evidence="2">Uncharacterized protein</fullName>
    </submittedName>
</protein>
<feature type="non-terminal residue" evidence="2">
    <location>
        <position position="1"/>
    </location>
</feature>
<gene>
    <name evidence="2" type="ORF">SNEC2469_LOCUS35209</name>
</gene>
<reference evidence="2" key="1">
    <citation type="submission" date="2021-02" db="EMBL/GenBank/DDBJ databases">
        <authorList>
            <person name="Dougan E. K."/>
            <person name="Rhodes N."/>
            <person name="Thang M."/>
            <person name="Chan C."/>
        </authorList>
    </citation>
    <scope>NUCLEOTIDE SEQUENCE</scope>
</reference>
<dbReference type="Proteomes" id="UP000601435">
    <property type="component" value="Unassembled WGS sequence"/>
</dbReference>
<organism evidence="2 3">
    <name type="scientific">Symbiodinium necroappetens</name>
    <dbReference type="NCBI Taxonomy" id="1628268"/>
    <lineage>
        <taxon>Eukaryota</taxon>
        <taxon>Sar</taxon>
        <taxon>Alveolata</taxon>
        <taxon>Dinophyceae</taxon>
        <taxon>Suessiales</taxon>
        <taxon>Symbiodiniaceae</taxon>
        <taxon>Symbiodinium</taxon>
    </lineage>
</organism>
<keyword evidence="3" id="KW-1185">Reference proteome</keyword>
<evidence type="ECO:0000256" key="1">
    <source>
        <dbReference type="SAM" id="MobiDB-lite"/>
    </source>
</evidence>
<proteinExistence type="predicted"/>
<sequence>VFQGSYSRKVYGSDEPTVGELSSVRQLHFEASTLVIQTYRDMVSHDSTDGAPLRKLPLPEKRARKEAQQARLAGIDMDGELDPAYQLIDACNHQLENAVIYWLAPSKCPKREVEVIAGFKEKPSTLQVENNTVKIGHPGPTVECDTSEIFLMMSQEGLLSFKPGASGKPPLDAVMTRLSFDVRVTQFLLPMQKGQVAKAPNPPKDPTKDDKQLPPPKIPRLATEKAKAKAKARGGPKNKPASLAQFDTRTKFGNACWGFNLEDGCSNKTEKDSKSGWMRCEKGFH</sequence>
<accession>A0A813CN97</accession>
<feature type="non-terminal residue" evidence="2">
    <location>
        <position position="285"/>
    </location>
</feature>